<dbReference type="Gene3D" id="3.40.980.20">
    <property type="entry name" value="Four-carbon acid sugar kinase, nucleotide binding domain"/>
    <property type="match status" value="1"/>
</dbReference>
<evidence type="ECO:0000256" key="3">
    <source>
        <dbReference type="ARBA" id="ARBA00022741"/>
    </source>
</evidence>
<dbReference type="InterPro" id="IPR031475">
    <property type="entry name" value="NBD_C"/>
</dbReference>
<dbReference type="EMBL" id="CP155573">
    <property type="protein sequence ID" value="XFO64396.1"/>
    <property type="molecule type" value="Genomic_DNA"/>
</dbReference>
<dbReference type="EC" id="2.7.1.219" evidence="9"/>
<gene>
    <name evidence="9" type="primary">dtnK_1</name>
    <name evidence="9" type="ORF">SPSIL_004980</name>
</gene>
<dbReference type="InterPro" id="IPR037051">
    <property type="entry name" value="4-carb_acid_sugar_kinase_N_sf"/>
</dbReference>
<evidence type="ECO:0000256" key="6">
    <source>
        <dbReference type="ARBA" id="ARBA00023277"/>
    </source>
</evidence>
<protein>
    <submittedName>
        <fullName evidence="9">D-threonate kinase</fullName>
        <ecNumber evidence="9">2.7.1.219</ecNumber>
    </submittedName>
</protein>
<organism evidence="9 10">
    <name type="scientific">Sporomusa silvacetica DSM 10669</name>
    <dbReference type="NCBI Taxonomy" id="1123289"/>
    <lineage>
        <taxon>Bacteria</taxon>
        <taxon>Bacillati</taxon>
        <taxon>Bacillota</taxon>
        <taxon>Negativicutes</taxon>
        <taxon>Selenomonadales</taxon>
        <taxon>Sporomusaceae</taxon>
        <taxon>Sporomusa</taxon>
    </lineage>
</organism>
<accession>A0ABZ3IFF4</accession>
<dbReference type="InterPro" id="IPR042213">
    <property type="entry name" value="NBD_C_sf"/>
</dbReference>
<keyword evidence="3" id="KW-0547">Nucleotide-binding</keyword>
<evidence type="ECO:0000313" key="10">
    <source>
        <dbReference type="Proteomes" id="UP000216752"/>
    </source>
</evidence>
<keyword evidence="6" id="KW-0119">Carbohydrate metabolism</keyword>
<feature type="domain" description="Four-carbon acid sugar kinase nucleotide binding" evidence="8">
    <location>
        <begin position="248"/>
        <end position="415"/>
    </location>
</feature>
<dbReference type="Pfam" id="PF07005">
    <property type="entry name" value="SBD_N"/>
    <property type="match status" value="1"/>
</dbReference>
<dbReference type="Proteomes" id="UP000216752">
    <property type="component" value="Chromosome"/>
</dbReference>
<keyword evidence="4 9" id="KW-0418">Kinase</keyword>
<evidence type="ECO:0000259" key="8">
    <source>
        <dbReference type="Pfam" id="PF17042"/>
    </source>
</evidence>
<evidence type="ECO:0000256" key="2">
    <source>
        <dbReference type="ARBA" id="ARBA00022679"/>
    </source>
</evidence>
<keyword evidence="2 9" id="KW-0808">Transferase</keyword>
<proteinExistence type="inferred from homology"/>
<comment type="similarity">
    <text evidence="1">Belongs to the four-carbon acid sugar kinase family.</text>
</comment>
<dbReference type="GO" id="GO:0016301">
    <property type="term" value="F:kinase activity"/>
    <property type="evidence" value="ECO:0007669"/>
    <property type="project" value="UniProtKB-KW"/>
</dbReference>
<evidence type="ECO:0000256" key="5">
    <source>
        <dbReference type="ARBA" id="ARBA00022840"/>
    </source>
</evidence>
<dbReference type="InterPro" id="IPR010737">
    <property type="entry name" value="4-carb_acid_sugar_kinase_N"/>
</dbReference>
<dbReference type="RefSeq" id="WP_094604548.1">
    <property type="nucleotide sequence ID" value="NZ_CP155573.1"/>
</dbReference>
<evidence type="ECO:0000256" key="4">
    <source>
        <dbReference type="ARBA" id="ARBA00022777"/>
    </source>
</evidence>
<sequence length="423" mass="44810">MNTLETLIVIADDLTGANDTGVQFARQGLQTNVLLEGAVLADSSDAAIVVMDTNSRACTTGDAYQKVQTVARQAHKAGFRYFYKKLDSTLRGNVGTELQAILDLGIHDFAFVMPALPKAGRTTIGGHHLLHGIPVSATEIAKDPKCPVVETVLPQLLRQQTSLLVGHIGFTELTQGEAAIARTIRELIASGCKIISCDGWLDEHFMLAARAVGSVSTNVLWSGSAGLAEFLPELFGWNNKIKPTHPVVVIAGSVSAVTRAQVTQLLNAGFEWLEVEVADYLPWHPHEKTPCLARAINHLAQGKNLVITSGYQPDAIDRAMTVGANLGMSSIEVSNTIAEILGWIGSVVLARQEVAGVILTGGDTAASVCRALGVTGIRVLEEVAPAIPLGKMKTAAGKILRVVTKAGAFGEPDALLKAAHKLQ</sequence>
<dbReference type="Pfam" id="PF17042">
    <property type="entry name" value="NBD_C"/>
    <property type="match status" value="1"/>
</dbReference>
<evidence type="ECO:0000259" key="7">
    <source>
        <dbReference type="Pfam" id="PF07005"/>
    </source>
</evidence>
<dbReference type="Gene3D" id="3.40.50.10840">
    <property type="entry name" value="Putative sugar-binding, N-terminal domain"/>
    <property type="match status" value="1"/>
</dbReference>
<feature type="domain" description="Four-carbon acid sugar kinase N-terminal" evidence="7">
    <location>
        <begin position="7"/>
        <end position="229"/>
    </location>
</feature>
<dbReference type="SUPFAM" id="SSF142764">
    <property type="entry name" value="YgbK-like"/>
    <property type="match status" value="1"/>
</dbReference>
<keyword evidence="5" id="KW-0067">ATP-binding</keyword>
<keyword evidence="10" id="KW-1185">Reference proteome</keyword>
<reference evidence="9" key="1">
    <citation type="submission" date="2024-05" db="EMBL/GenBank/DDBJ databases">
        <title>Isolation and characterization of Sporomusa carbonis sp. nov., a carboxydotrophic hydrogenogen in the genus of Sporomusa isolated from a charcoal burning pile.</title>
        <authorList>
            <person name="Boeer T."/>
            <person name="Rosenbaum F."/>
            <person name="Eysell L."/>
            <person name="Mueller V."/>
            <person name="Daniel R."/>
            <person name="Poehlein A."/>
        </authorList>
    </citation>
    <scope>NUCLEOTIDE SEQUENCE [LARGE SCALE GENOMIC DNA]</scope>
    <source>
        <strain evidence="9">DSM 10669</strain>
    </source>
</reference>
<evidence type="ECO:0000256" key="1">
    <source>
        <dbReference type="ARBA" id="ARBA00005715"/>
    </source>
</evidence>
<name>A0ABZ3IFF4_9FIRM</name>
<evidence type="ECO:0000313" key="9">
    <source>
        <dbReference type="EMBL" id="XFO64396.1"/>
    </source>
</evidence>